<evidence type="ECO:0000256" key="2">
    <source>
        <dbReference type="ARBA" id="ARBA00023125"/>
    </source>
</evidence>
<feature type="DNA-binding region" description="H-T-H motif" evidence="4">
    <location>
        <begin position="18"/>
        <end position="37"/>
    </location>
</feature>
<protein>
    <submittedName>
        <fullName evidence="6">Transcriptional regulator, AcrR family</fullName>
    </submittedName>
</protein>
<reference evidence="6" key="1">
    <citation type="submission" date="2020-02" db="EMBL/GenBank/DDBJ databases">
        <authorList>
            <person name="Meier V. D."/>
        </authorList>
    </citation>
    <scope>NUCLEOTIDE SEQUENCE</scope>
    <source>
        <strain evidence="6">AVDCRST_MAG69</strain>
    </source>
</reference>
<evidence type="ECO:0000256" key="4">
    <source>
        <dbReference type="PROSITE-ProRule" id="PRU00335"/>
    </source>
</evidence>
<dbReference type="InterPro" id="IPR036271">
    <property type="entry name" value="Tet_transcr_reg_TetR-rel_C_sf"/>
</dbReference>
<proteinExistence type="predicted"/>
<dbReference type="PANTHER" id="PTHR30055">
    <property type="entry name" value="HTH-TYPE TRANSCRIPTIONAL REGULATOR RUTR"/>
    <property type="match status" value="1"/>
</dbReference>
<dbReference type="GO" id="GO:0000976">
    <property type="term" value="F:transcription cis-regulatory region binding"/>
    <property type="evidence" value="ECO:0007669"/>
    <property type="project" value="TreeGrafter"/>
</dbReference>
<gene>
    <name evidence="6" type="ORF">AVDCRST_MAG69-1967</name>
</gene>
<feature type="domain" description="HTH tetR-type" evidence="5">
    <location>
        <begin position="1"/>
        <end position="55"/>
    </location>
</feature>
<keyword evidence="1" id="KW-0805">Transcription regulation</keyword>
<accession>A0A6J4SQC2</accession>
<evidence type="ECO:0000256" key="1">
    <source>
        <dbReference type="ARBA" id="ARBA00023015"/>
    </source>
</evidence>
<dbReference type="SUPFAM" id="SSF46689">
    <property type="entry name" value="Homeodomain-like"/>
    <property type="match status" value="1"/>
</dbReference>
<evidence type="ECO:0000259" key="5">
    <source>
        <dbReference type="PROSITE" id="PS50977"/>
    </source>
</evidence>
<dbReference type="SUPFAM" id="SSF48498">
    <property type="entry name" value="Tetracyclin repressor-like, C-terminal domain"/>
    <property type="match status" value="1"/>
</dbReference>
<dbReference type="GO" id="GO:0003700">
    <property type="term" value="F:DNA-binding transcription factor activity"/>
    <property type="evidence" value="ECO:0007669"/>
    <property type="project" value="TreeGrafter"/>
</dbReference>
<dbReference type="Pfam" id="PF13305">
    <property type="entry name" value="TetR_C_33"/>
    <property type="match status" value="1"/>
</dbReference>
<dbReference type="InterPro" id="IPR009057">
    <property type="entry name" value="Homeodomain-like_sf"/>
</dbReference>
<dbReference type="Pfam" id="PF00440">
    <property type="entry name" value="TetR_N"/>
    <property type="match status" value="1"/>
</dbReference>
<keyword evidence="3" id="KW-0804">Transcription</keyword>
<dbReference type="Gene3D" id="1.10.357.10">
    <property type="entry name" value="Tetracycline Repressor, domain 2"/>
    <property type="match status" value="1"/>
</dbReference>
<sequence length="237" mass="25137">MPEAAEALLDDAPDGDISTRAVCEAVGVGAPVLYRLFGDKAGLLSAVVDHGFDRYLAGKRAARPSDDPVEDLRSGWNTHVAFALEHRAVYRLMFSPEFASVPSAAAEALLLLRDVLERCAAAGRLRFPPDAAAQAIMSANIGVALSLVSQPELYADPALSARVRDAVHREILILDRPVAAPADAGATALQLSAQLKRSPVAGFTAGERALLLEWLDRVARDHDMETPPVVDDGSAPV</sequence>
<name>A0A6J4SQC2_9ACTN</name>
<dbReference type="PANTHER" id="PTHR30055:SF220">
    <property type="entry name" value="TETR-FAMILY REGULATORY PROTEIN"/>
    <property type="match status" value="1"/>
</dbReference>
<dbReference type="AlphaFoldDB" id="A0A6J4SQC2"/>
<dbReference type="InterPro" id="IPR050109">
    <property type="entry name" value="HTH-type_TetR-like_transc_reg"/>
</dbReference>
<dbReference type="InterPro" id="IPR025996">
    <property type="entry name" value="MT1864/Rv1816-like_C"/>
</dbReference>
<evidence type="ECO:0000313" key="6">
    <source>
        <dbReference type="EMBL" id="CAA9502413.1"/>
    </source>
</evidence>
<organism evidence="6">
    <name type="scientific">uncultured Solirubrobacteraceae bacterium</name>
    <dbReference type="NCBI Taxonomy" id="1162706"/>
    <lineage>
        <taxon>Bacteria</taxon>
        <taxon>Bacillati</taxon>
        <taxon>Actinomycetota</taxon>
        <taxon>Thermoleophilia</taxon>
        <taxon>Solirubrobacterales</taxon>
        <taxon>Solirubrobacteraceae</taxon>
        <taxon>environmental samples</taxon>
    </lineage>
</organism>
<dbReference type="EMBL" id="CADCVP010000209">
    <property type="protein sequence ID" value="CAA9502413.1"/>
    <property type="molecule type" value="Genomic_DNA"/>
</dbReference>
<evidence type="ECO:0000256" key="3">
    <source>
        <dbReference type="ARBA" id="ARBA00023163"/>
    </source>
</evidence>
<dbReference type="InterPro" id="IPR001647">
    <property type="entry name" value="HTH_TetR"/>
</dbReference>
<keyword evidence="2 4" id="KW-0238">DNA-binding</keyword>
<dbReference type="PROSITE" id="PS50977">
    <property type="entry name" value="HTH_TETR_2"/>
    <property type="match status" value="1"/>
</dbReference>